<dbReference type="AlphaFoldDB" id="A0A2N5S2L0"/>
<reference evidence="1 2" key="1">
    <citation type="submission" date="2017-11" db="EMBL/GenBank/DDBJ databases">
        <title>De novo assembly and phasing of dikaryotic genomes from two isolates of Puccinia coronata f. sp. avenae, the causal agent of oat crown rust.</title>
        <authorList>
            <person name="Miller M.E."/>
            <person name="Zhang Y."/>
            <person name="Omidvar V."/>
            <person name="Sperschneider J."/>
            <person name="Schwessinger B."/>
            <person name="Raley C."/>
            <person name="Palmer J.M."/>
            <person name="Garnica D."/>
            <person name="Upadhyaya N."/>
            <person name="Rathjen J."/>
            <person name="Taylor J.M."/>
            <person name="Park R.F."/>
            <person name="Dodds P.N."/>
            <person name="Hirsch C.D."/>
            <person name="Kianian S.F."/>
            <person name="Figueroa M."/>
        </authorList>
    </citation>
    <scope>NUCLEOTIDE SEQUENCE [LARGE SCALE GENOMIC DNA]</scope>
    <source>
        <strain evidence="1">12SD80</strain>
    </source>
</reference>
<dbReference type="Proteomes" id="UP000235392">
    <property type="component" value="Unassembled WGS sequence"/>
</dbReference>
<evidence type="ECO:0000313" key="1">
    <source>
        <dbReference type="EMBL" id="PLW07477.1"/>
    </source>
</evidence>
<dbReference type="EMBL" id="PGCI01001127">
    <property type="protein sequence ID" value="PLW07477.1"/>
    <property type="molecule type" value="Genomic_DNA"/>
</dbReference>
<evidence type="ECO:0000313" key="2">
    <source>
        <dbReference type="Proteomes" id="UP000235392"/>
    </source>
</evidence>
<name>A0A2N5S2L0_9BASI</name>
<protein>
    <submittedName>
        <fullName evidence="1">Uncharacterized protein</fullName>
    </submittedName>
</protein>
<accession>A0A2N5S2L0</accession>
<comment type="caution">
    <text evidence="1">The sequence shown here is derived from an EMBL/GenBank/DDBJ whole genome shotgun (WGS) entry which is preliminary data.</text>
</comment>
<gene>
    <name evidence="1" type="ORF">PCASD_22966</name>
</gene>
<sequence>MPLSVNPKLEARCKLQQTTGQYPRQLVAADHIKRSFMKYEYGIHDEPTVQESGGPTCLFFQEHKFESFCQTCFRCKHPDCNRCTCKTS</sequence>
<proteinExistence type="predicted"/>
<organism evidence="1 2">
    <name type="scientific">Puccinia coronata f. sp. avenae</name>
    <dbReference type="NCBI Taxonomy" id="200324"/>
    <lineage>
        <taxon>Eukaryota</taxon>
        <taxon>Fungi</taxon>
        <taxon>Dikarya</taxon>
        <taxon>Basidiomycota</taxon>
        <taxon>Pucciniomycotina</taxon>
        <taxon>Pucciniomycetes</taxon>
        <taxon>Pucciniales</taxon>
        <taxon>Pucciniaceae</taxon>
        <taxon>Puccinia</taxon>
    </lineage>
</organism>